<comment type="similarity">
    <text evidence="2 6">Belongs to the FPP/GGPP synthase family.</text>
</comment>
<name>A0AA40SL79_9MICO</name>
<dbReference type="Proteomes" id="UP000549113">
    <property type="component" value="Unassembled WGS sequence"/>
</dbReference>
<protein>
    <submittedName>
        <fullName evidence="7">Heptaprenyl diphosphate synthase</fullName>
        <ecNumber evidence="7">2.5.1.30</ecNumber>
    </submittedName>
</protein>
<dbReference type="InterPro" id="IPR000092">
    <property type="entry name" value="Polyprenyl_synt"/>
</dbReference>
<evidence type="ECO:0000256" key="4">
    <source>
        <dbReference type="ARBA" id="ARBA00022723"/>
    </source>
</evidence>
<dbReference type="EMBL" id="JACIFH010000001">
    <property type="protein sequence ID" value="MBB4138295.1"/>
    <property type="molecule type" value="Genomic_DNA"/>
</dbReference>
<evidence type="ECO:0000256" key="1">
    <source>
        <dbReference type="ARBA" id="ARBA00001946"/>
    </source>
</evidence>
<keyword evidence="3 6" id="KW-0808">Transferase</keyword>
<dbReference type="CDD" id="cd00685">
    <property type="entry name" value="Trans_IPPS_HT"/>
    <property type="match status" value="1"/>
</dbReference>
<dbReference type="RefSeq" id="WP_248199131.1">
    <property type="nucleotide sequence ID" value="NZ_BAABCO010000003.1"/>
</dbReference>
<dbReference type="PANTHER" id="PTHR12001">
    <property type="entry name" value="GERANYLGERANYL PYROPHOSPHATE SYNTHASE"/>
    <property type="match status" value="1"/>
</dbReference>
<gene>
    <name evidence="7" type="ORF">BKA10_000089</name>
</gene>
<dbReference type="SFLD" id="SFLDG01017">
    <property type="entry name" value="Polyprenyl_Transferase_Like"/>
    <property type="match status" value="1"/>
</dbReference>
<organism evidence="7 8">
    <name type="scientific">Microbacterium invictum</name>
    <dbReference type="NCBI Taxonomy" id="515415"/>
    <lineage>
        <taxon>Bacteria</taxon>
        <taxon>Bacillati</taxon>
        <taxon>Actinomycetota</taxon>
        <taxon>Actinomycetes</taxon>
        <taxon>Micrococcales</taxon>
        <taxon>Microbacteriaceae</taxon>
        <taxon>Microbacterium</taxon>
    </lineage>
</organism>
<dbReference type="Pfam" id="PF00348">
    <property type="entry name" value="polyprenyl_synt"/>
    <property type="match status" value="1"/>
</dbReference>
<reference evidence="7 8" key="1">
    <citation type="submission" date="2020-08" db="EMBL/GenBank/DDBJ databases">
        <title>Sequencing the genomes of 1000 actinobacteria strains.</title>
        <authorList>
            <person name="Klenk H.-P."/>
        </authorList>
    </citation>
    <scope>NUCLEOTIDE SEQUENCE [LARGE SCALE GENOMIC DNA]</scope>
    <source>
        <strain evidence="7 8">DSM 19600</strain>
    </source>
</reference>
<keyword evidence="4" id="KW-0479">Metal-binding</keyword>
<evidence type="ECO:0000313" key="8">
    <source>
        <dbReference type="Proteomes" id="UP000549113"/>
    </source>
</evidence>
<evidence type="ECO:0000256" key="3">
    <source>
        <dbReference type="ARBA" id="ARBA00022679"/>
    </source>
</evidence>
<dbReference type="SFLD" id="SFLDS00005">
    <property type="entry name" value="Isoprenoid_Synthase_Type_I"/>
    <property type="match status" value="1"/>
</dbReference>
<evidence type="ECO:0000256" key="5">
    <source>
        <dbReference type="ARBA" id="ARBA00022842"/>
    </source>
</evidence>
<comment type="caution">
    <text evidence="7">The sequence shown here is derived from an EMBL/GenBank/DDBJ whole genome shotgun (WGS) entry which is preliminary data.</text>
</comment>
<dbReference type="GO" id="GO:0008299">
    <property type="term" value="P:isoprenoid biosynthetic process"/>
    <property type="evidence" value="ECO:0007669"/>
    <property type="project" value="InterPro"/>
</dbReference>
<dbReference type="GO" id="GO:0000010">
    <property type="term" value="F:heptaprenyl diphosphate synthase activity"/>
    <property type="evidence" value="ECO:0007669"/>
    <property type="project" value="UniProtKB-EC"/>
</dbReference>
<evidence type="ECO:0000256" key="2">
    <source>
        <dbReference type="ARBA" id="ARBA00006706"/>
    </source>
</evidence>
<dbReference type="GO" id="GO:0046872">
    <property type="term" value="F:metal ion binding"/>
    <property type="evidence" value="ECO:0007669"/>
    <property type="project" value="UniProtKB-KW"/>
</dbReference>
<evidence type="ECO:0000256" key="6">
    <source>
        <dbReference type="RuleBase" id="RU004466"/>
    </source>
</evidence>
<dbReference type="AlphaFoldDB" id="A0AA40SL79"/>
<dbReference type="EC" id="2.5.1.30" evidence="7"/>
<dbReference type="PANTHER" id="PTHR12001:SF69">
    <property type="entry name" value="ALL TRANS-POLYPRENYL-DIPHOSPHATE SYNTHASE PDSS1"/>
    <property type="match status" value="1"/>
</dbReference>
<dbReference type="SUPFAM" id="SSF48576">
    <property type="entry name" value="Terpenoid synthases"/>
    <property type="match status" value="1"/>
</dbReference>
<proteinExistence type="inferred from homology"/>
<comment type="cofactor">
    <cofactor evidence="1">
        <name>Mg(2+)</name>
        <dbReference type="ChEBI" id="CHEBI:18420"/>
    </cofactor>
</comment>
<sequence>MTPRPSSPSSQLASRLGPTERIFAGPRMRALAATVDEGLTRVEERLELELQTTDPLVDATTRYLYEAGGKRIRPMLTLLTSQFGDGVNDDVIAGAAALELTHLGSLYHDDVMDGADTRRGVPSAQSVWGNNVAILTGDLLFSRASQLMAGLGERAIRMQADTFERLVLGQMHETVGAQVGDDPVEFYLQVLSDKTGSLIAASAQAGVLFSNAPGAYQQPVLEFGEKAGIAFQLLDDVIDLSADADETGKVPGTDLRAGVPTMPYLLLGRAGDAEAQQLKTAIDDGVARIVDGADPGILDDALARLRDHDATEQTRLLAVEWSEQAVAALEPLPSGAVRDALTRFARFVVDRSR</sequence>
<evidence type="ECO:0000313" key="7">
    <source>
        <dbReference type="EMBL" id="MBB4138295.1"/>
    </source>
</evidence>
<accession>A0AA40SL79</accession>
<keyword evidence="5" id="KW-0460">Magnesium</keyword>
<dbReference type="Gene3D" id="1.10.600.10">
    <property type="entry name" value="Farnesyl Diphosphate Synthase"/>
    <property type="match status" value="1"/>
</dbReference>
<keyword evidence="8" id="KW-1185">Reference proteome</keyword>
<dbReference type="InterPro" id="IPR008949">
    <property type="entry name" value="Isoprenoid_synthase_dom_sf"/>
</dbReference>